<evidence type="ECO:0000313" key="1">
    <source>
        <dbReference type="EMBL" id="HFK21211.1"/>
    </source>
</evidence>
<dbReference type="AlphaFoldDB" id="A0A7C3N4R4"/>
<proteinExistence type="predicted"/>
<reference evidence="1" key="1">
    <citation type="journal article" date="2020" name="mSystems">
        <title>Genome- and Community-Level Interaction Insights into Carbon Utilization and Element Cycling Functions of Hydrothermarchaeota in Hydrothermal Sediment.</title>
        <authorList>
            <person name="Zhou Z."/>
            <person name="Liu Y."/>
            <person name="Xu W."/>
            <person name="Pan J."/>
            <person name="Luo Z.H."/>
            <person name="Li M."/>
        </authorList>
    </citation>
    <scope>NUCLEOTIDE SEQUENCE [LARGE SCALE GENOMIC DNA]</scope>
    <source>
        <strain evidence="1">SpSt-468</strain>
    </source>
</reference>
<name>A0A7C3N4R4_9CREN</name>
<protein>
    <submittedName>
        <fullName evidence="1">Uncharacterized protein</fullName>
    </submittedName>
</protein>
<dbReference type="EMBL" id="DSTX01000013">
    <property type="protein sequence ID" value="HFK21211.1"/>
    <property type="molecule type" value="Genomic_DNA"/>
</dbReference>
<comment type="caution">
    <text evidence="1">The sequence shown here is derived from an EMBL/GenBank/DDBJ whole genome shotgun (WGS) entry which is preliminary data.</text>
</comment>
<organism evidence="1">
    <name type="scientific">Candidatus Methanomethylicus mesodigestus</name>
    <dbReference type="NCBI Taxonomy" id="1867258"/>
    <lineage>
        <taxon>Archaea</taxon>
        <taxon>Thermoproteota</taxon>
        <taxon>Methanosuratincolia</taxon>
        <taxon>Candidatus Methanomethylicales</taxon>
        <taxon>Candidatus Methanomethylicaceae</taxon>
        <taxon>Candidatus Methanomethylicus</taxon>
    </lineage>
</organism>
<sequence>MKFSIFGFELDVPKEYYIFVVKDSLYYRGGIDISDHFKHNLKILWDDLDEFKNSYNTPLDFFQSKYDKIKEDKDLVAISSEEFKWDLSKDHPYHFHKISYTTKKRFTKELSHTLIGLVIHCNTTSRYYLLFHEYSENKNEFEPKALSMMKSFNCNCDTE</sequence>
<accession>A0A7C3N4R4</accession>
<gene>
    <name evidence="1" type="ORF">ENS19_08065</name>
</gene>